<feature type="region of interest" description="Disordered" evidence="1">
    <location>
        <begin position="33"/>
        <end position="61"/>
    </location>
</feature>
<name>A0A1X2G7M5_9FUNG</name>
<gene>
    <name evidence="2" type="ORF">DM01DRAFT_1339186</name>
</gene>
<proteinExistence type="predicted"/>
<organism evidence="2 3">
    <name type="scientific">Hesseltinella vesiculosa</name>
    <dbReference type="NCBI Taxonomy" id="101127"/>
    <lineage>
        <taxon>Eukaryota</taxon>
        <taxon>Fungi</taxon>
        <taxon>Fungi incertae sedis</taxon>
        <taxon>Mucoromycota</taxon>
        <taxon>Mucoromycotina</taxon>
        <taxon>Mucoromycetes</taxon>
        <taxon>Mucorales</taxon>
        <taxon>Cunninghamellaceae</taxon>
        <taxon>Hesseltinella</taxon>
    </lineage>
</organism>
<sequence length="219" mass="24037">MAESTMGISFSAYEPVAAERSLDDEAFHIKRTPTLPTASTAHPYLNHDPFASKTKQNQRFDSKRYAGKKIDTRPVVAGVSYAAMASSSTGGEKSPDPMTIPMPIDLHEQDKHQADEEKDYAPFDDKGNGLHQRPNMLHSLLPAMAPPAYPGMFQAPFAPIRPSFPPGKFVKLDVQDLFASAQPGSSGSSIRIQKPDLTPSQELKQLLEEGYQQAEKNHS</sequence>
<evidence type="ECO:0000256" key="1">
    <source>
        <dbReference type="SAM" id="MobiDB-lite"/>
    </source>
</evidence>
<feature type="compositionally biased region" description="Polar residues" evidence="1">
    <location>
        <begin position="182"/>
        <end position="191"/>
    </location>
</feature>
<dbReference type="EMBL" id="MCGT01000034">
    <property type="protein sequence ID" value="ORX47163.1"/>
    <property type="molecule type" value="Genomic_DNA"/>
</dbReference>
<feature type="region of interest" description="Disordered" evidence="1">
    <location>
        <begin position="180"/>
        <end position="199"/>
    </location>
</feature>
<reference evidence="2 3" key="1">
    <citation type="submission" date="2016-07" db="EMBL/GenBank/DDBJ databases">
        <title>Pervasive Adenine N6-methylation of Active Genes in Fungi.</title>
        <authorList>
            <consortium name="DOE Joint Genome Institute"/>
            <person name="Mondo S.J."/>
            <person name="Dannebaum R.O."/>
            <person name="Kuo R.C."/>
            <person name="Labutti K."/>
            <person name="Haridas S."/>
            <person name="Kuo A."/>
            <person name="Salamov A."/>
            <person name="Ahrendt S.R."/>
            <person name="Lipzen A."/>
            <person name="Sullivan W."/>
            <person name="Andreopoulos W.B."/>
            <person name="Clum A."/>
            <person name="Lindquist E."/>
            <person name="Daum C."/>
            <person name="Ramamoorthy G.K."/>
            <person name="Gryganskyi A."/>
            <person name="Culley D."/>
            <person name="Magnuson J.K."/>
            <person name="James T.Y."/>
            <person name="O'Malley M.A."/>
            <person name="Stajich J.E."/>
            <person name="Spatafora J.W."/>
            <person name="Visel A."/>
            <person name="Grigoriev I.V."/>
        </authorList>
    </citation>
    <scope>NUCLEOTIDE SEQUENCE [LARGE SCALE GENOMIC DNA]</scope>
    <source>
        <strain evidence="2 3">NRRL 3301</strain>
    </source>
</reference>
<evidence type="ECO:0000313" key="2">
    <source>
        <dbReference type="EMBL" id="ORX47163.1"/>
    </source>
</evidence>
<evidence type="ECO:0000313" key="3">
    <source>
        <dbReference type="Proteomes" id="UP000242146"/>
    </source>
</evidence>
<dbReference type="AlphaFoldDB" id="A0A1X2G7M5"/>
<accession>A0A1X2G7M5</accession>
<dbReference type="OrthoDB" id="10553466at2759"/>
<protein>
    <submittedName>
        <fullName evidence="2">Uncharacterized protein</fullName>
    </submittedName>
</protein>
<keyword evidence="3" id="KW-1185">Reference proteome</keyword>
<comment type="caution">
    <text evidence="2">The sequence shown here is derived from an EMBL/GenBank/DDBJ whole genome shotgun (WGS) entry which is preliminary data.</text>
</comment>
<dbReference type="Proteomes" id="UP000242146">
    <property type="component" value="Unassembled WGS sequence"/>
</dbReference>